<evidence type="ECO:0000313" key="1">
    <source>
        <dbReference type="EMBL" id="MCH4810064.1"/>
    </source>
</evidence>
<keyword evidence="2" id="KW-1185">Reference proteome</keyword>
<dbReference type="EMBL" id="JAKVTW010000001">
    <property type="protein sequence ID" value="MCH4810064.1"/>
    <property type="molecule type" value="Genomic_DNA"/>
</dbReference>
<dbReference type="Pfam" id="PF05962">
    <property type="entry name" value="HutD"/>
    <property type="match status" value="1"/>
</dbReference>
<dbReference type="Gene3D" id="2.60.120.10">
    <property type="entry name" value="Jelly Rolls"/>
    <property type="match status" value="1"/>
</dbReference>
<reference evidence="1 2" key="1">
    <citation type="submission" date="2022-03" db="EMBL/GenBank/DDBJ databases">
        <title>Genomic signatures underlying metal tolerance in selected Arctic bacterial isolates.</title>
        <authorList>
            <person name="Thomas F.A."/>
            <person name="Venkatachalam S."/>
            <person name="Krishnan K.P."/>
        </authorList>
    </citation>
    <scope>NUCLEOTIDE SEQUENCE [LARGE SCALE GENOMIC DNA]</scope>
    <source>
        <strain evidence="1 2">HM116</strain>
    </source>
</reference>
<organism evidence="1 2">
    <name type="scientific">Vreelandella neptunia</name>
    <dbReference type="NCBI Taxonomy" id="115551"/>
    <lineage>
        <taxon>Bacteria</taxon>
        <taxon>Pseudomonadati</taxon>
        <taxon>Pseudomonadota</taxon>
        <taxon>Gammaproteobacteria</taxon>
        <taxon>Oceanospirillales</taxon>
        <taxon>Halomonadaceae</taxon>
        <taxon>Vreelandella</taxon>
    </lineage>
</organism>
<dbReference type="SUPFAM" id="SSF51182">
    <property type="entry name" value="RmlC-like cupins"/>
    <property type="match status" value="1"/>
</dbReference>
<dbReference type="InterPro" id="IPR011051">
    <property type="entry name" value="RmlC_Cupin_sf"/>
</dbReference>
<dbReference type="PANTHER" id="PTHR37943:SF1">
    <property type="entry name" value="PROTEIN VES"/>
    <property type="match status" value="1"/>
</dbReference>
<name>A0ABS9S214_9GAMM</name>
<dbReference type="RefSeq" id="WP_240716373.1">
    <property type="nucleotide sequence ID" value="NZ_JAKVTW010000001.1"/>
</dbReference>
<dbReference type="Proteomes" id="UP001320609">
    <property type="component" value="Unassembled WGS sequence"/>
</dbReference>
<accession>A0ABS9S214</accession>
<dbReference type="PANTHER" id="PTHR37943">
    <property type="entry name" value="PROTEIN VES"/>
    <property type="match status" value="1"/>
</dbReference>
<evidence type="ECO:0000313" key="2">
    <source>
        <dbReference type="Proteomes" id="UP001320609"/>
    </source>
</evidence>
<proteinExistence type="predicted"/>
<protein>
    <submittedName>
        <fullName evidence="1">HutD family protein</fullName>
    </submittedName>
</protein>
<comment type="caution">
    <text evidence="1">The sequence shown here is derived from an EMBL/GenBank/DDBJ whole genome shotgun (WGS) entry which is preliminary data.</text>
</comment>
<dbReference type="InterPro" id="IPR010282">
    <property type="entry name" value="Uncharacterised_HutD/Ves"/>
</dbReference>
<dbReference type="InterPro" id="IPR014710">
    <property type="entry name" value="RmlC-like_jellyroll"/>
</dbReference>
<gene>
    <name evidence="1" type="ORF">MLE19_01850</name>
</gene>
<sequence>MGSWMTYRFAELVPVAWRNGGGVTREVARQASVDSPGWRVSMAELERPGPFSVMAGLKRHFTVIGTHPVTLILPDQRTTLVPRQSVVFDGDAAVECLLPEGASRALNLMYNPLQWQARVAWLTQGEPLQRHPGAETLVVAVGGTAWMSSRPAQSLNDCDLWYWPGQDPLLAPVNAACETIKFETMPGTHLLSIDLRARG</sequence>